<keyword evidence="2" id="KW-0238">DNA-binding</keyword>
<dbReference type="OrthoDB" id="9798651at2"/>
<dbReference type="Pfam" id="PF00455">
    <property type="entry name" value="DeoRC"/>
    <property type="match status" value="1"/>
</dbReference>
<accession>A0A0R1PXM3</accession>
<evidence type="ECO:0000313" key="6">
    <source>
        <dbReference type="Proteomes" id="UP000051155"/>
    </source>
</evidence>
<dbReference type="EMBL" id="AZEG01000016">
    <property type="protein sequence ID" value="KRL37086.1"/>
    <property type="molecule type" value="Genomic_DNA"/>
</dbReference>
<sequence length="254" mass="28510">MQDERLNAITELLRKRGKLSTKFMAEYFGVSRDTARRDIIKLVSTGRAKRMHGGILAYSSNTVPEYLVRSHILSPIKVEMAKLALKEIQTKGLFFIAASTTLVQMCEHINQAGVTVVTNSIDNAVALTKSSLIRVELLGGRVDKRNRYTCSLSTLSELDYLSFKKVFIGTSGITSEGIYLSNKDDAVVIRNVVKHSRKIIAVAEQYKFNSHKAAYKVCSCKDINVLITDVVLKEEQESWFSQDIKILIAEEDKK</sequence>
<dbReference type="RefSeq" id="WP_057737642.1">
    <property type="nucleotide sequence ID" value="NZ_AZEG01000016.1"/>
</dbReference>
<evidence type="ECO:0000259" key="4">
    <source>
        <dbReference type="PROSITE" id="PS51000"/>
    </source>
</evidence>
<keyword evidence="3" id="KW-0804">Transcription</keyword>
<name>A0A0R1PXM3_9LACO</name>
<protein>
    <submittedName>
        <fullName evidence="5">DeoR family transcriptional regulator</fullName>
    </submittedName>
</protein>
<dbReference type="SUPFAM" id="SSF46785">
    <property type="entry name" value="Winged helix' DNA-binding domain"/>
    <property type="match status" value="1"/>
</dbReference>
<dbReference type="AlphaFoldDB" id="A0A0R1PXM3"/>
<dbReference type="InterPro" id="IPR018356">
    <property type="entry name" value="Tscrpt_reg_HTH_DeoR_CS"/>
</dbReference>
<feature type="domain" description="HTH deoR-type" evidence="4">
    <location>
        <begin position="2"/>
        <end position="57"/>
    </location>
</feature>
<dbReference type="InterPro" id="IPR036388">
    <property type="entry name" value="WH-like_DNA-bd_sf"/>
</dbReference>
<dbReference type="PANTHER" id="PTHR30363">
    <property type="entry name" value="HTH-TYPE TRANSCRIPTIONAL REGULATOR SRLR-RELATED"/>
    <property type="match status" value="1"/>
</dbReference>
<evidence type="ECO:0000256" key="3">
    <source>
        <dbReference type="ARBA" id="ARBA00023163"/>
    </source>
</evidence>
<dbReference type="InterPro" id="IPR037171">
    <property type="entry name" value="NagB/RpiA_transferase-like"/>
</dbReference>
<dbReference type="InterPro" id="IPR001034">
    <property type="entry name" value="DeoR_HTH"/>
</dbReference>
<dbReference type="SMART" id="SM00420">
    <property type="entry name" value="HTH_DEOR"/>
    <property type="match status" value="1"/>
</dbReference>
<dbReference type="PATRIC" id="fig|1423812.3.peg.748"/>
<keyword evidence="6" id="KW-1185">Reference proteome</keyword>
<dbReference type="InterPro" id="IPR036390">
    <property type="entry name" value="WH_DNA-bd_sf"/>
</dbReference>
<dbReference type="InterPro" id="IPR014036">
    <property type="entry name" value="DeoR-like_C"/>
</dbReference>
<dbReference type="PROSITE" id="PS51000">
    <property type="entry name" value="HTH_DEOR_2"/>
    <property type="match status" value="1"/>
</dbReference>
<evidence type="ECO:0000256" key="1">
    <source>
        <dbReference type="ARBA" id="ARBA00023015"/>
    </source>
</evidence>
<dbReference type="GO" id="GO:0003700">
    <property type="term" value="F:DNA-binding transcription factor activity"/>
    <property type="evidence" value="ECO:0007669"/>
    <property type="project" value="InterPro"/>
</dbReference>
<evidence type="ECO:0000256" key="2">
    <source>
        <dbReference type="ARBA" id="ARBA00023125"/>
    </source>
</evidence>
<dbReference type="SUPFAM" id="SSF100950">
    <property type="entry name" value="NagB/RpiA/CoA transferase-like"/>
    <property type="match status" value="1"/>
</dbReference>
<dbReference type="SMART" id="SM01134">
    <property type="entry name" value="DeoRC"/>
    <property type="match status" value="1"/>
</dbReference>
<evidence type="ECO:0000313" key="5">
    <source>
        <dbReference type="EMBL" id="KRL37086.1"/>
    </source>
</evidence>
<dbReference type="InterPro" id="IPR050313">
    <property type="entry name" value="Carb_Metab_HTH_regulators"/>
</dbReference>
<keyword evidence="1" id="KW-0805">Transcription regulation</keyword>
<dbReference type="Gene3D" id="1.10.10.10">
    <property type="entry name" value="Winged helix-like DNA-binding domain superfamily/Winged helix DNA-binding domain"/>
    <property type="match status" value="1"/>
</dbReference>
<dbReference type="PANTHER" id="PTHR30363:SF51">
    <property type="entry name" value="HTH-TYPE TRANSCRIPTIONAL REPRESSOR GLCR"/>
    <property type="match status" value="1"/>
</dbReference>
<dbReference type="STRING" id="1423812.FD20_GL000688"/>
<dbReference type="PROSITE" id="PS00894">
    <property type="entry name" value="HTH_DEOR_1"/>
    <property type="match status" value="1"/>
</dbReference>
<dbReference type="GO" id="GO:0003677">
    <property type="term" value="F:DNA binding"/>
    <property type="evidence" value="ECO:0007669"/>
    <property type="project" value="UniProtKB-KW"/>
</dbReference>
<comment type="caution">
    <text evidence="5">The sequence shown here is derived from an EMBL/GenBank/DDBJ whole genome shotgun (WGS) entry which is preliminary data.</text>
</comment>
<dbReference type="Pfam" id="PF08220">
    <property type="entry name" value="HTH_DeoR"/>
    <property type="match status" value="1"/>
</dbReference>
<gene>
    <name evidence="5" type="ORF">FD20_GL000688</name>
</gene>
<proteinExistence type="predicted"/>
<dbReference type="Proteomes" id="UP000051155">
    <property type="component" value="Unassembled WGS sequence"/>
</dbReference>
<reference evidence="5 6" key="1">
    <citation type="journal article" date="2015" name="Genome Announc.">
        <title>Expanding the biotechnology potential of lactobacilli through comparative genomics of 213 strains and associated genera.</title>
        <authorList>
            <person name="Sun Z."/>
            <person name="Harris H.M."/>
            <person name="McCann A."/>
            <person name="Guo C."/>
            <person name="Argimon S."/>
            <person name="Zhang W."/>
            <person name="Yang X."/>
            <person name="Jeffery I.B."/>
            <person name="Cooney J.C."/>
            <person name="Kagawa T.F."/>
            <person name="Liu W."/>
            <person name="Song Y."/>
            <person name="Salvetti E."/>
            <person name="Wrobel A."/>
            <person name="Rasinkangas P."/>
            <person name="Parkhill J."/>
            <person name="Rea M.C."/>
            <person name="O'Sullivan O."/>
            <person name="Ritari J."/>
            <person name="Douillard F.P."/>
            <person name="Paul Ross R."/>
            <person name="Yang R."/>
            <person name="Briner A.E."/>
            <person name="Felis G.E."/>
            <person name="de Vos W.M."/>
            <person name="Barrangou R."/>
            <person name="Klaenhammer T.R."/>
            <person name="Caufield P.W."/>
            <person name="Cui Y."/>
            <person name="Zhang H."/>
            <person name="O'Toole P.W."/>
        </authorList>
    </citation>
    <scope>NUCLEOTIDE SEQUENCE [LARGE SCALE GENOMIC DNA]</scope>
    <source>
        <strain evidence="5 6">DSM 19971</strain>
    </source>
</reference>
<organism evidence="5 6">
    <name type="scientific">Liquorilactobacillus uvarum DSM 19971</name>
    <dbReference type="NCBI Taxonomy" id="1423812"/>
    <lineage>
        <taxon>Bacteria</taxon>
        <taxon>Bacillati</taxon>
        <taxon>Bacillota</taxon>
        <taxon>Bacilli</taxon>
        <taxon>Lactobacillales</taxon>
        <taxon>Lactobacillaceae</taxon>
        <taxon>Liquorilactobacillus</taxon>
    </lineage>
</organism>